<dbReference type="GeneID" id="127751819"/>
<evidence type="ECO:0000313" key="2">
    <source>
        <dbReference type="RefSeq" id="XP_052131885.1"/>
    </source>
</evidence>
<dbReference type="RefSeq" id="XP_052131885.1">
    <property type="nucleotide sequence ID" value="XM_052275925.1"/>
</dbReference>
<proteinExistence type="predicted"/>
<organism evidence="1 2">
    <name type="scientific">Frankliniella occidentalis</name>
    <name type="common">Western flower thrips</name>
    <name type="synonym">Euthrips occidentalis</name>
    <dbReference type="NCBI Taxonomy" id="133901"/>
    <lineage>
        <taxon>Eukaryota</taxon>
        <taxon>Metazoa</taxon>
        <taxon>Ecdysozoa</taxon>
        <taxon>Arthropoda</taxon>
        <taxon>Hexapoda</taxon>
        <taxon>Insecta</taxon>
        <taxon>Pterygota</taxon>
        <taxon>Neoptera</taxon>
        <taxon>Paraneoptera</taxon>
        <taxon>Thysanoptera</taxon>
        <taxon>Terebrantia</taxon>
        <taxon>Thripoidea</taxon>
        <taxon>Thripidae</taxon>
        <taxon>Frankliniella</taxon>
    </lineage>
</organism>
<protein>
    <submittedName>
        <fullName evidence="2">Uncharacterized protein LOC127751819 isoform X2</fullName>
    </submittedName>
</protein>
<sequence length="114" mass="12117">MRPERQGDYVAGQSVVADYLQSIVRDVFGSTLERRVLLNLNVSTVSLAVTLGQAGVDMVLADDIASVKVSRRLFISTTSCLVAQVILSRQDIARVALRELAGVAAALEGGATLE</sequence>
<keyword evidence="1" id="KW-1185">Reference proteome</keyword>
<dbReference type="AlphaFoldDB" id="A0A9C6X9S7"/>
<name>A0A9C6X9S7_FRAOC</name>
<evidence type="ECO:0000313" key="1">
    <source>
        <dbReference type="Proteomes" id="UP000504606"/>
    </source>
</evidence>
<dbReference type="Proteomes" id="UP000504606">
    <property type="component" value="Unplaced"/>
</dbReference>
<accession>A0A9C6X9S7</accession>
<gene>
    <name evidence="2" type="primary">LOC127751819</name>
</gene>
<reference evidence="2" key="1">
    <citation type="submission" date="2025-08" db="UniProtKB">
        <authorList>
            <consortium name="RefSeq"/>
        </authorList>
    </citation>
    <scope>IDENTIFICATION</scope>
    <source>
        <tissue evidence="2">Whole organism</tissue>
    </source>
</reference>